<organism evidence="1 2">
    <name type="scientific">Orchesella cincta</name>
    <name type="common">Springtail</name>
    <name type="synonym">Podura cincta</name>
    <dbReference type="NCBI Taxonomy" id="48709"/>
    <lineage>
        <taxon>Eukaryota</taxon>
        <taxon>Metazoa</taxon>
        <taxon>Ecdysozoa</taxon>
        <taxon>Arthropoda</taxon>
        <taxon>Hexapoda</taxon>
        <taxon>Collembola</taxon>
        <taxon>Entomobryomorpha</taxon>
        <taxon>Entomobryoidea</taxon>
        <taxon>Orchesellidae</taxon>
        <taxon>Orchesellinae</taxon>
        <taxon>Orchesella</taxon>
    </lineage>
</organism>
<dbReference type="InterPro" id="IPR017853">
    <property type="entry name" value="GH"/>
</dbReference>
<feature type="non-terminal residue" evidence="1">
    <location>
        <position position="229"/>
    </location>
</feature>
<feature type="non-terminal residue" evidence="1">
    <location>
        <position position="1"/>
    </location>
</feature>
<accession>A0A1D2M4A7</accession>
<reference evidence="1 2" key="1">
    <citation type="journal article" date="2016" name="Genome Biol. Evol.">
        <title>Gene Family Evolution Reflects Adaptation to Soil Environmental Stressors in the Genome of the Collembolan Orchesella cincta.</title>
        <authorList>
            <person name="Faddeeva-Vakhrusheva A."/>
            <person name="Derks M.F."/>
            <person name="Anvar S.Y."/>
            <person name="Agamennone V."/>
            <person name="Suring W."/>
            <person name="Smit S."/>
            <person name="van Straalen N.M."/>
            <person name="Roelofs D."/>
        </authorList>
    </citation>
    <scope>NUCLEOTIDE SEQUENCE [LARGE SCALE GENOMIC DNA]</scope>
    <source>
        <tissue evidence="1">Mixed pool</tissue>
    </source>
</reference>
<comment type="caution">
    <text evidence="1">The sequence shown here is derived from an EMBL/GenBank/DDBJ whole genome shotgun (WGS) entry which is preliminary data.</text>
</comment>
<evidence type="ECO:0008006" key="3">
    <source>
        <dbReference type="Google" id="ProtNLM"/>
    </source>
</evidence>
<proteinExistence type="predicted"/>
<dbReference type="SUPFAM" id="SSF51445">
    <property type="entry name" value="(Trans)glycosidases"/>
    <property type="match status" value="1"/>
</dbReference>
<sequence>SLSSSDPKQRLNSEIEVGFEVAQAANKIYEGTVPAIIFPSSTNLTELLKQRKVIISISKRSRAGNMKIGVRLNDCSLLSSRNFRNAAKIMMDLYDFIICKTMPTEEDYSLGSESFMQNVIQKILEVDKVLNQSRKEDKIAVMLETGWPNGSNRNDSNDEEEMKKLWKFFGQWAKAERRGVFMHEAFDNPEKQKEEPNLFLAENYGLWKHLGVNNEHGPWYARKVPENSL</sequence>
<keyword evidence="2" id="KW-1185">Reference proteome</keyword>
<gene>
    <name evidence="1" type="ORF">Ocin01_18879</name>
</gene>
<evidence type="ECO:0000313" key="2">
    <source>
        <dbReference type="Proteomes" id="UP000094527"/>
    </source>
</evidence>
<evidence type="ECO:0000313" key="1">
    <source>
        <dbReference type="EMBL" id="ODM87803.1"/>
    </source>
</evidence>
<name>A0A1D2M4A7_ORCCI</name>
<dbReference type="Proteomes" id="UP000094527">
    <property type="component" value="Unassembled WGS sequence"/>
</dbReference>
<dbReference type="EMBL" id="LJIJ01004659">
    <property type="protein sequence ID" value="ODM87803.1"/>
    <property type="molecule type" value="Genomic_DNA"/>
</dbReference>
<dbReference type="AlphaFoldDB" id="A0A1D2M4A7"/>
<protein>
    <recommendedName>
        <fullName evidence="3">Glucan 1,3-beta-glucosidase</fullName>
    </recommendedName>
</protein>
<dbReference type="Gene3D" id="3.20.20.80">
    <property type="entry name" value="Glycosidases"/>
    <property type="match status" value="1"/>
</dbReference>